<evidence type="ECO:0000256" key="2">
    <source>
        <dbReference type="SAM" id="MobiDB-lite"/>
    </source>
</evidence>
<protein>
    <submittedName>
        <fullName evidence="4">Uncharacterized protein</fullName>
    </submittedName>
</protein>
<comment type="caution">
    <text evidence="4">The sequence shown here is derived from an EMBL/GenBank/DDBJ whole genome shotgun (WGS) entry which is preliminary data.</text>
</comment>
<keyword evidence="1" id="KW-0175">Coiled coil</keyword>
<accession>A0A9D3W1N1</accession>
<sequence length="216" mass="25292">MLRLHHAPSLRTWIFLCFLTELVTKRKLLFSIKRLDTRVINLKGKYKDAQIEYEQYNEKVNHLKDEKSVLEEKLKAHKESHKAELEILRQSHEETFRKFQKDTQKNLIEALLECRSNLILHAQVVACSLDFIKVDFNCLKDIPIELLNFDVYYPKGEKWETFLRDLNQAYEYIIPPMPVAEEIDEGSVSKGQNPEDPFPTEGVSTAPTNQTNEGRD</sequence>
<dbReference type="Proteomes" id="UP000828251">
    <property type="component" value="Unassembled WGS sequence"/>
</dbReference>
<proteinExistence type="predicted"/>
<evidence type="ECO:0000256" key="3">
    <source>
        <dbReference type="SAM" id="SignalP"/>
    </source>
</evidence>
<keyword evidence="5" id="KW-1185">Reference proteome</keyword>
<evidence type="ECO:0000313" key="4">
    <source>
        <dbReference type="EMBL" id="KAH1107361.1"/>
    </source>
</evidence>
<keyword evidence="3" id="KW-0732">Signal</keyword>
<reference evidence="4 5" key="1">
    <citation type="journal article" date="2021" name="Plant Biotechnol. J.">
        <title>Multi-omics assisted identification of the key and species-specific regulatory components of drought-tolerant mechanisms in Gossypium stocksii.</title>
        <authorList>
            <person name="Yu D."/>
            <person name="Ke L."/>
            <person name="Zhang D."/>
            <person name="Wu Y."/>
            <person name="Sun Y."/>
            <person name="Mei J."/>
            <person name="Sun J."/>
            <person name="Sun Y."/>
        </authorList>
    </citation>
    <scope>NUCLEOTIDE SEQUENCE [LARGE SCALE GENOMIC DNA]</scope>
    <source>
        <strain evidence="5">cv. E1</strain>
        <tissue evidence="4">Leaf</tissue>
    </source>
</reference>
<dbReference type="EMBL" id="JAIQCV010000004">
    <property type="protein sequence ID" value="KAH1107361.1"/>
    <property type="molecule type" value="Genomic_DNA"/>
</dbReference>
<gene>
    <name evidence="4" type="ORF">J1N35_011129</name>
</gene>
<feature type="compositionally biased region" description="Polar residues" evidence="2">
    <location>
        <begin position="202"/>
        <end position="216"/>
    </location>
</feature>
<name>A0A9D3W1N1_9ROSI</name>
<feature type="region of interest" description="Disordered" evidence="2">
    <location>
        <begin position="183"/>
        <end position="216"/>
    </location>
</feature>
<feature type="coiled-coil region" evidence="1">
    <location>
        <begin position="32"/>
        <end position="91"/>
    </location>
</feature>
<dbReference type="AlphaFoldDB" id="A0A9D3W1N1"/>
<organism evidence="4 5">
    <name type="scientific">Gossypium stocksii</name>
    <dbReference type="NCBI Taxonomy" id="47602"/>
    <lineage>
        <taxon>Eukaryota</taxon>
        <taxon>Viridiplantae</taxon>
        <taxon>Streptophyta</taxon>
        <taxon>Embryophyta</taxon>
        <taxon>Tracheophyta</taxon>
        <taxon>Spermatophyta</taxon>
        <taxon>Magnoliopsida</taxon>
        <taxon>eudicotyledons</taxon>
        <taxon>Gunneridae</taxon>
        <taxon>Pentapetalae</taxon>
        <taxon>rosids</taxon>
        <taxon>malvids</taxon>
        <taxon>Malvales</taxon>
        <taxon>Malvaceae</taxon>
        <taxon>Malvoideae</taxon>
        <taxon>Gossypium</taxon>
    </lineage>
</organism>
<feature type="chain" id="PRO_5039329513" evidence="3">
    <location>
        <begin position="26"/>
        <end position="216"/>
    </location>
</feature>
<feature type="signal peptide" evidence="3">
    <location>
        <begin position="1"/>
        <end position="25"/>
    </location>
</feature>
<evidence type="ECO:0000313" key="5">
    <source>
        <dbReference type="Proteomes" id="UP000828251"/>
    </source>
</evidence>
<evidence type="ECO:0000256" key="1">
    <source>
        <dbReference type="SAM" id="Coils"/>
    </source>
</evidence>